<evidence type="ECO:0000313" key="3">
    <source>
        <dbReference type="EMBL" id="ARF13972.1"/>
    </source>
</evidence>
<dbReference type="NCBIfam" id="NF037995">
    <property type="entry name" value="TRAP_S1"/>
    <property type="match status" value="1"/>
</dbReference>
<dbReference type="InterPro" id="IPR038404">
    <property type="entry name" value="TRAP_DctP_sf"/>
</dbReference>
<dbReference type="Pfam" id="PF03480">
    <property type="entry name" value="DctP"/>
    <property type="match status" value="1"/>
</dbReference>
<dbReference type="RefSeq" id="WP_029055215.1">
    <property type="nucleotide sequence ID" value="NZ_CP015108.1"/>
</dbReference>
<evidence type="ECO:0000313" key="4">
    <source>
        <dbReference type="Proteomes" id="UP000192486"/>
    </source>
</evidence>
<proteinExistence type="predicted"/>
<keyword evidence="1 2" id="KW-0732">Signal</keyword>
<reference evidence="3 4" key="1">
    <citation type="submission" date="2016-04" db="EMBL/GenBank/DDBJ databases">
        <title>Comparative Genomics and Epigenetics of Sporosarcina ureae.</title>
        <authorList>
            <person name="Oliver A.S."/>
            <person name="Cooper K.K."/>
        </authorList>
    </citation>
    <scope>NUCLEOTIDE SEQUENCE [LARGE SCALE GENOMIC DNA]</scope>
    <source>
        <strain evidence="3 4">S204</strain>
    </source>
</reference>
<dbReference type="PANTHER" id="PTHR33376:SF5">
    <property type="entry name" value="EXTRACYTOPLASMIC SOLUTE RECEPTOR PROTEIN"/>
    <property type="match status" value="1"/>
</dbReference>
<feature type="chain" id="PRO_5046844930" evidence="2">
    <location>
        <begin position="23"/>
        <end position="336"/>
    </location>
</feature>
<name>A0ABN4YLT8_SPOUR</name>
<dbReference type="Gene3D" id="3.40.190.170">
    <property type="entry name" value="Bacterial extracellular solute-binding protein, family 7"/>
    <property type="match status" value="1"/>
</dbReference>
<keyword evidence="4" id="KW-1185">Reference proteome</keyword>
<protein>
    <submittedName>
        <fullName evidence="3">Uncharacterized protein</fullName>
    </submittedName>
</protein>
<feature type="signal peptide" evidence="2">
    <location>
        <begin position="1"/>
        <end position="22"/>
    </location>
</feature>
<gene>
    <name evidence="3" type="ORF">SporoS204_07330</name>
</gene>
<dbReference type="PROSITE" id="PS51257">
    <property type="entry name" value="PROKAR_LIPOPROTEIN"/>
    <property type="match status" value="1"/>
</dbReference>
<evidence type="ECO:0000256" key="2">
    <source>
        <dbReference type="SAM" id="SignalP"/>
    </source>
</evidence>
<dbReference type="PANTHER" id="PTHR33376">
    <property type="match status" value="1"/>
</dbReference>
<sequence length="336" mass="38094">MMKSLKIYQALIVVLLVSLLTACSSGDGDENGSGSKGVTLNAVSFLPKDHPLTATLYDWIDSVEDATDGRVKVNWRGGADVIPIGEQFEAMNSGVMDINFTYIGQYQSLAPETLSIALSQLTPSEERENGFYDLMVDRHEEMNVMYLGRWLTGSPRLWLNEPIDSVDDLKNMPIRSAPNYTRFFEKLGIASAMIDPSEVYTSLQTGVVKGFVYGGFNGPRKDGWTDSSKYILDHPFWTQNCTILMNNDKWDEISTEDRDAIVAATAEYEKEMVEYYTELDKEEIEELDKNGVELFKLPKAEEEKFLDLAYDTEWGYLKKEVPELVDELRVLTMKEE</sequence>
<dbReference type="Proteomes" id="UP000192486">
    <property type="component" value="Chromosome"/>
</dbReference>
<dbReference type="EMBL" id="CP015108">
    <property type="protein sequence ID" value="ARF13972.1"/>
    <property type="molecule type" value="Genomic_DNA"/>
</dbReference>
<dbReference type="InterPro" id="IPR018389">
    <property type="entry name" value="DctP_fam"/>
</dbReference>
<accession>A0ABN4YLT8</accession>
<organism evidence="3 4">
    <name type="scientific">Sporosarcina ureae</name>
    <dbReference type="NCBI Taxonomy" id="1571"/>
    <lineage>
        <taxon>Bacteria</taxon>
        <taxon>Bacillati</taxon>
        <taxon>Bacillota</taxon>
        <taxon>Bacilli</taxon>
        <taxon>Bacillales</taxon>
        <taxon>Caryophanaceae</taxon>
        <taxon>Sporosarcina</taxon>
    </lineage>
</organism>
<evidence type="ECO:0000256" key="1">
    <source>
        <dbReference type="ARBA" id="ARBA00022729"/>
    </source>
</evidence>